<gene>
    <name evidence="1" type="ORF">KU75_03000</name>
</gene>
<comment type="caution">
    <text evidence="1">The sequence shown here is derived from an EMBL/GenBank/DDBJ whole genome shotgun (WGS) entry which is preliminary data.</text>
</comment>
<keyword evidence="2" id="KW-1185">Reference proteome</keyword>
<dbReference type="EMBL" id="JQOF01000002">
    <property type="protein sequence ID" value="KGA42837.1"/>
    <property type="molecule type" value="Genomic_DNA"/>
</dbReference>
<evidence type="ECO:0000313" key="1">
    <source>
        <dbReference type="EMBL" id="KGA42837.1"/>
    </source>
</evidence>
<accession>A0ABR4VTZ0</accession>
<name>A0ABR4VTZ0_9GAMM</name>
<protein>
    <recommendedName>
        <fullName evidence="3">DUF1327 domain-containing protein</fullName>
    </recommendedName>
</protein>
<proteinExistence type="predicted"/>
<dbReference type="Proteomes" id="UP000029447">
    <property type="component" value="Unassembled WGS sequence"/>
</dbReference>
<evidence type="ECO:0000313" key="2">
    <source>
        <dbReference type="Proteomes" id="UP000029447"/>
    </source>
</evidence>
<organism evidence="1 2">
    <name type="scientific">Pectobacterium odoriferum</name>
    <dbReference type="NCBI Taxonomy" id="78398"/>
    <lineage>
        <taxon>Bacteria</taxon>
        <taxon>Pseudomonadati</taxon>
        <taxon>Pseudomonadota</taxon>
        <taxon>Gammaproteobacteria</taxon>
        <taxon>Enterobacterales</taxon>
        <taxon>Pectobacteriaceae</taxon>
        <taxon>Pectobacterium</taxon>
    </lineage>
</organism>
<evidence type="ECO:0008006" key="3">
    <source>
        <dbReference type="Google" id="ProtNLM"/>
    </source>
</evidence>
<reference evidence="1 2" key="1">
    <citation type="submission" date="2014-08" db="EMBL/GenBank/DDBJ databases">
        <title>Genome sequences of NCPPB Pectobacterium isolates.</title>
        <authorList>
            <person name="Glover R.H."/>
            <person name="Sapp M."/>
            <person name="Elphinstone J."/>
        </authorList>
    </citation>
    <scope>NUCLEOTIDE SEQUENCE [LARGE SCALE GENOMIC DNA]</scope>
    <source>
        <strain evidence="1 2">NCPPB3841</strain>
    </source>
</reference>
<sequence>MKVITLFNTNENIPSMTCIVKYVEENERGIKLTLENDNNIFIKDYDSFFLSESADDCDKARMINVYGRLISELSQVSEETVRSLMSEIKNYK</sequence>